<proteinExistence type="inferred from homology"/>
<comment type="caution">
    <text evidence="13">The sequence shown here is derived from an EMBL/GenBank/DDBJ whole genome shotgun (WGS) entry which is preliminary data.</text>
</comment>
<keyword evidence="7 11" id="KW-0406">Ion transport</keyword>
<dbReference type="AlphaFoldDB" id="A0A9W8ASZ5"/>
<evidence type="ECO:0000256" key="4">
    <source>
        <dbReference type="ARBA" id="ARBA00022547"/>
    </source>
</evidence>
<comment type="function">
    <text evidence="11">Subunit e, of the mitochondrial membrane ATP synthase complex (F(1)F(0) ATP synthase or Complex V) that produces ATP from ADP in the presence of a proton gradient across the membrane which is generated by electron transport complexes of the respiratory chain. ATP synthase complex consist of a soluble F(1) head domain - the catalytic core - and a membrane F(1) domain - the membrane proton channel. These two domains are linked by a central stalk rotating inside the F(1) region and a stationary peripheral stalk. During catalysis, ATP synthesis in the catalytic domain of F(1) is coupled via a rotary mechanism of the central stalk subunits to proton translocation. In vivo, can only synthesize ATP although its ATP hydrolase activity can be activated artificially in vitro. Part of the complex F(0) domain.</text>
</comment>
<dbReference type="GO" id="GO:0045259">
    <property type="term" value="C:proton-transporting ATP synthase complex"/>
    <property type="evidence" value="ECO:0007669"/>
    <property type="project" value="UniProtKB-UniRule"/>
</dbReference>
<dbReference type="Proteomes" id="UP001150925">
    <property type="component" value="Unassembled WGS sequence"/>
</dbReference>
<dbReference type="GO" id="GO:0015986">
    <property type="term" value="P:proton motive force-driven ATP synthesis"/>
    <property type="evidence" value="ECO:0007669"/>
    <property type="project" value="InterPro"/>
</dbReference>
<evidence type="ECO:0000256" key="12">
    <source>
        <dbReference type="SAM" id="Coils"/>
    </source>
</evidence>
<accession>A0A9W8ASZ5</accession>
<evidence type="ECO:0000256" key="1">
    <source>
        <dbReference type="ARBA" id="ARBA00004273"/>
    </source>
</evidence>
<dbReference type="GO" id="GO:0005743">
    <property type="term" value="C:mitochondrial inner membrane"/>
    <property type="evidence" value="ECO:0007669"/>
    <property type="project" value="UniProtKB-SubCell"/>
</dbReference>
<evidence type="ECO:0000256" key="5">
    <source>
        <dbReference type="ARBA" id="ARBA00022781"/>
    </source>
</evidence>
<keyword evidence="4 11" id="KW-0138">CF(0)</keyword>
<evidence type="ECO:0000313" key="14">
    <source>
        <dbReference type="Proteomes" id="UP001150925"/>
    </source>
</evidence>
<comment type="similarity">
    <text evidence="2 11">Belongs to the ATPase e subunit family.</text>
</comment>
<keyword evidence="5 11" id="KW-0375">Hydrogen ion transport</keyword>
<organism evidence="13 14">
    <name type="scientific">Dispira parvispora</name>
    <dbReference type="NCBI Taxonomy" id="1520584"/>
    <lineage>
        <taxon>Eukaryota</taxon>
        <taxon>Fungi</taxon>
        <taxon>Fungi incertae sedis</taxon>
        <taxon>Zoopagomycota</taxon>
        <taxon>Kickxellomycotina</taxon>
        <taxon>Dimargaritomycetes</taxon>
        <taxon>Dimargaritales</taxon>
        <taxon>Dimargaritaceae</taxon>
        <taxon>Dispira</taxon>
    </lineage>
</organism>
<evidence type="ECO:0000256" key="6">
    <source>
        <dbReference type="ARBA" id="ARBA00022792"/>
    </source>
</evidence>
<keyword evidence="6 11" id="KW-0999">Mitochondrion inner membrane</keyword>
<keyword evidence="10 11" id="KW-0066">ATP synthesis</keyword>
<evidence type="ECO:0000256" key="2">
    <source>
        <dbReference type="ARBA" id="ARBA00007333"/>
    </source>
</evidence>
<evidence type="ECO:0000256" key="7">
    <source>
        <dbReference type="ARBA" id="ARBA00023065"/>
    </source>
</evidence>
<evidence type="ECO:0000256" key="9">
    <source>
        <dbReference type="ARBA" id="ARBA00023136"/>
    </source>
</evidence>
<keyword evidence="8 11" id="KW-0496">Mitochondrion</keyword>
<dbReference type="EMBL" id="JANBPY010001139">
    <property type="protein sequence ID" value="KAJ1961441.1"/>
    <property type="molecule type" value="Genomic_DNA"/>
</dbReference>
<evidence type="ECO:0000256" key="8">
    <source>
        <dbReference type="ARBA" id="ARBA00023128"/>
    </source>
</evidence>
<evidence type="ECO:0000256" key="3">
    <source>
        <dbReference type="ARBA" id="ARBA00022448"/>
    </source>
</evidence>
<gene>
    <name evidence="13" type="primary">TIM11</name>
    <name evidence="13" type="ORF">IWQ62_003867</name>
</gene>
<keyword evidence="3 11" id="KW-0813">Transport</keyword>
<comment type="subcellular location">
    <subcellularLocation>
        <location evidence="1 11">Mitochondrion inner membrane</location>
    </subcellularLocation>
</comment>
<protein>
    <recommendedName>
        <fullName evidence="11">ATP synthase F(0) complex subunit e, mitochondrial</fullName>
    </recommendedName>
</protein>
<name>A0A9W8ASZ5_9FUNG</name>
<keyword evidence="12" id="KW-0175">Coiled coil</keyword>
<dbReference type="Pfam" id="PF05680">
    <property type="entry name" value="ATP-synt_E"/>
    <property type="match status" value="1"/>
</dbReference>
<dbReference type="GO" id="GO:0015078">
    <property type="term" value="F:proton transmembrane transporter activity"/>
    <property type="evidence" value="ECO:0007669"/>
    <property type="project" value="InterPro"/>
</dbReference>
<feature type="coiled-coil region" evidence="12">
    <location>
        <begin position="34"/>
        <end position="61"/>
    </location>
</feature>
<dbReference type="OrthoDB" id="2125027at2759"/>
<evidence type="ECO:0000256" key="11">
    <source>
        <dbReference type="RuleBase" id="RU367005"/>
    </source>
</evidence>
<dbReference type="InterPro" id="IPR008386">
    <property type="entry name" value="ATP_synth_F0_esu_mt"/>
</dbReference>
<keyword evidence="14" id="KW-1185">Reference proteome</keyword>
<keyword evidence="9" id="KW-0472">Membrane</keyword>
<sequence>MASPLVKYLRWGALGAGVLYGYTHYNSLLQRADQNKKQEEYDRYERLIAKAKQEYAQLKGAQSSSGVVTDPDSPQFDLEKYLLSLESPKA</sequence>
<evidence type="ECO:0000313" key="13">
    <source>
        <dbReference type="EMBL" id="KAJ1961441.1"/>
    </source>
</evidence>
<comment type="subunit">
    <text evidence="11">F-type ATPases have 2 components, CF(1) - the catalytic core - and CF(0) - the membrane proton channel. CF(1) and CF(0) have multiple subunits.</text>
</comment>
<reference evidence="13" key="1">
    <citation type="submission" date="2022-07" db="EMBL/GenBank/DDBJ databases">
        <title>Phylogenomic reconstructions and comparative analyses of Kickxellomycotina fungi.</title>
        <authorList>
            <person name="Reynolds N.K."/>
            <person name="Stajich J.E."/>
            <person name="Barry K."/>
            <person name="Grigoriev I.V."/>
            <person name="Crous P."/>
            <person name="Smith M.E."/>
        </authorList>
    </citation>
    <scope>NUCLEOTIDE SEQUENCE</scope>
    <source>
        <strain evidence="13">RSA 1196</strain>
    </source>
</reference>
<evidence type="ECO:0000256" key="10">
    <source>
        <dbReference type="ARBA" id="ARBA00023310"/>
    </source>
</evidence>